<name>A0A369KB79_HYPMA</name>
<accession>A0A369KB79</accession>
<feature type="compositionally biased region" description="Polar residues" evidence="1">
    <location>
        <begin position="20"/>
        <end position="39"/>
    </location>
</feature>
<evidence type="ECO:0000256" key="1">
    <source>
        <dbReference type="SAM" id="MobiDB-lite"/>
    </source>
</evidence>
<gene>
    <name evidence="2" type="ORF">Hypma_014085</name>
</gene>
<feature type="compositionally biased region" description="Basic and acidic residues" evidence="1">
    <location>
        <begin position="1"/>
        <end position="11"/>
    </location>
</feature>
<proteinExistence type="predicted"/>
<evidence type="ECO:0000313" key="2">
    <source>
        <dbReference type="EMBL" id="RDB29915.1"/>
    </source>
</evidence>
<dbReference type="AlphaFoldDB" id="A0A369KB79"/>
<sequence length="89" mass="9644">MAAPEDKKDSPNRGTLDVEQPSSFDDSSASEIDTASRQVVHQVPSASELEEEANNDEPFVFPEFPHGKPRGRVSVPTSSSKPKPKPSPK</sequence>
<reference evidence="2" key="1">
    <citation type="submission" date="2018-04" db="EMBL/GenBank/DDBJ databases">
        <title>Whole genome sequencing of Hypsizygus marmoreus.</title>
        <authorList>
            <person name="Choi I.-G."/>
            <person name="Min B."/>
            <person name="Kim J.-G."/>
            <person name="Kim S."/>
            <person name="Oh Y.-L."/>
            <person name="Kong W.-S."/>
            <person name="Park H."/>
            <person name="Jeong J."/>
            <person name="Song E.-S."/>
        </authorList>
    </citation>
    <scope>NUCLEOTIDE SEQUENCE [LARGE SCALE GENOMIC DNA]</scope>
    <source>
        <strain evidence="2">51987-8</strain>
    </source>
</reference>
<protein>
    <submittedName>
        <fullName evidence="2">Uncharacterized protein</fullName>
    </submittedName>
</protein>
<feature type="region of interest" description="Disordered" evidence="1">
    <location>
        <begin position="1"/>
        <end position="89"/>
    </location>
</feature>
<dbReference type="EMBL" id="LUEZ02000009">
    <property type="protein sequence ID" value="RDB29915.1"/>
    <property type="molecule type" value="Genomic_DNA"/>
</dbReference>
<keyword evidence="3" id="KW-1185">Reference proteome</keyword>
<evidence type="ECO:0000313" key="3">
    <source>
        <dbReference type="Proteomes" id="UP000076154"/>
    </source>
</evidence>
<organism evidence="2 3">
    <name type="scientific">Hypsizygus marmoreus</name>
    <name type="common">White beech mushroom</name>
    <name type="synonym">Agaricus marmoreus</name>
    <dbReference type="NCBI Taxonomy" id="39966"/>
    <lineage>
        <taxon>Eukaryota</taxon>
        <taxon>Fungi</taxon>
        <taxon>Dikarya</taxon>
        <taxon>Basidiomycota</taxon>
        <taxon>Agaricomycotina</taxon>
        <taxon>Agaricomycetes</taxon>
        <taxon>Agaricomycetidae</taxon>
        <taxon>Agaricales</taxon>
        <taxon>Tricholomatineae</taxon>
        <taxon>Lyophyllaceae</taxon>
        <taxon>Hypsizygus</taxon>
    </lineage>
</organism>
<comment type="caution">
    <text evidence="2">The sequence shown here is derived from an EMBL/GenBank/DDBJ whole genome shotgun (WGS) entry which is preliminary data.</text>
</comment>
<dbReference type="InParanoid" id="A0A369KB79"/>
<dbReference type="Proteomes" id="UP000076154">
    <property type="component" value="Unassembled WGS sequence"/>
</dbReference>